<dbReference type="PANTHER" id="PTHR42103:SF2">
    <property type="entry name" value="AB HYDROLASE-1 DOMAIN-CONTAINING PROTEIN"/>
    <property type="match status" value="1"/>
</dbReference>
<evidence type="ECO:0000313" key="3">
    <source>
        <dbReference type="Proteomes" id="UP000504844"/>
    </source>
</evidence>
<name>A0A6M8SW97_9NEIS</name>
<dbReference type="Pfam" id="PF00561">
    <property type="entry name" value="Abhydrolase_1"/>
    <property type="match status" value="1"/>
</dbReference>
<dbReference type="KEGG" id="dee:HQN60_14680"/>
<accession>A0A6M8SW97</accession>
<evidence type="ECO:0000259" key="1">
    <source>
        <dbReference type="Pfam" id="PF00561"/>
    </source>
</evidence>
<dbReference type="RefSeq" id="WP_173534367.1">
    <property type="nucleotide sequence ID" value="NZ_CP054143.1"/>
</dbReference>
<dbReference type="Gene3D" id="3.40.50.1820">
    <property type="entry name" value="alpha/beta hydrolase"/>
    <property type="match status" value="1"/>
</dbReference>
<reference evidence="2 3" key="1">
    <citation type="submission" date="2020-05" db="EMBL/GenBank/DDBJ databases">
        <title>Complete genome sequence of Deefgea sp. D17.</title>
        <authorList>
            <person name="Bae J.-W."/>
            <person name="Han J.E."/>
        </authorList>
    </citation>
    <scope>NUCLEOTIDE SEQUENCE [LARGE SCALE GENOMIC DNA]</scope>
    <source>
        <strain evidence="2 3">D17</strain>
    </source>
</reference>
<dbReference type="Proteomes" id="UP000504844">
    <property type="component" value="Chromosome"/>
</dbReference>
<dbReference type="SUPFAM" id="SSF53474">
    <property type="entry name" value="alpha/beta-Hydrolases"/>
    <property type="match status" value="1"/>
</dbReference>
<dbReference type="AlphaFoldDB" id="A0A6M8SW97"/>
<keyword evidence="2" id="KW-0378">Hydrolase</keyword>
<dbReference type="InterPro" id="IPR029058">
    <property type="entry name" value="AB_hydrolase_fold"/>
</dbReference>
<organism evidence="2 3">
    <name type="scientific">Deefgea piscis</name>
    <dbReference type="NCBI Taxonomy" id="2739061"/>
    <lineage>
        <taxon>Bacteria</taxon>
        <taxon>Pseudomonadati</taxon>
        <taxon>Pseudomonadota</taxon>
        <taxon>Betaproteobacteria</taxon>
        <taxon>Neisseriales</taxon>
        <taxon>Chitinibacteraceae</taxon>
        <taxon>Deefgea</taxon>
    </lineage>
</organism>
<dbReference type="InterPro" id="IPR000073">
    <property type="entry name" value="AB_hydrolase_1"/>
</dbReference>
<dbReference type="PANTHER" id="PTHR42103">
    <property type="entry name" value="ALPHA/BETA-HYDROLASES SUPERFAMILY PROTEIN"/>
    <property type="match status" value="1"/>
</dbReference>
<sequence length="211" mass="22872">MTIPRKAPSFEPINIAGPAGRLECLRLDAATETPIGIVLVAHPNPTEGGTFNNKIVHTLAKTLSRLGYIAYCPNLRGVGESEGSHSYGEFEPDDMAAVLAFARSQHPELKRITLAGFSFGTYVQSCLRARLGDDEIEGMILIGPAVSRYAFPNVPKGSLVIHGEQDEVISLEAVLNWARPQQLPIIVAPGVGHFFHGRLTQLADLVHAAWR</sequence>
<proteinExistence type="predicted"/>
<dbReference type="EMBL" id="CP054143">
    <property type="protein sequence ID" value="QKJ67866.1"/>
    <property type="molecule type" value="Genomic_DNA"/>
</dbReference>
<gene>
    <name evidence="2" type="ORF">HQN60_14680</name>
</gene>
<feature type="domain" description="AB hydrolase-1" evidence="1">
    <location>
        <begin position="56"/>
        <end position="144"/>
    </location>
</feature>
<keyword evidence="3" id="KW-1185">Reference proteome</keyword>
<dbReference type="GO" id="GO:0016787">
    <property type="term" value="F:hydrolase activity"/>
    <property type="evidence" value="ECO:0007669"/>
    <property type="project" value="UniProtKB-KW"/>
</dbReference>
<protein>
    <submittedName>
        <fullName evidence="2">Alpha/beta fold hydrolase</fullName>
    </submittedName>
</protein>
<evidence type="ECO:0000313" key="2">
    <source>
        <dbReference type="EMBL" id="QKJ67866.1"/>
    </source>
</evidence>